<dbReference type="RefSeq" id="WP_197036695.1">
    <property type="nucleotide sequence ID" value="NZ_CABWIH010000029.1"/>
</dbReference>
<evidence type="ECO:0000313" key="2">
    <source>
        <dbReference type="Proteomes" id="UP000330807"/>
    </source>
</evidence>
<name>A0A5K1ISI1_9ACTN</name>
<organism evidence="1 2">
    <name type="scientific">Collinsella aerofaciens</name>
    <dbReference type="NCBI Taxonomy" id="74426"/>
    <lineage>
        <taxon>Bacteria</taxon>
        <taxon>Bacillati</taxon>
        <taxon>Actinomycetota</taxon>
        <taxon>Coriobacteriia</taxon>
        <taxon>Coriobacteriales</taxon>
        <taxon>Coriobacteriaceae</taxon>
        <taxon>Collinsella</taxon>
    </lineage>
</organism>
<sequence length="115" mass="12859">MEIFEYLQFRYAYQRADTTLCKATVIRIADKTALKVMRKEGLLCRPLRRRKSRSCKGQVGGPFPNLQVCDLKAKDPMTSLVADVIESEVGRASRCLSPVVVLCNDGFVIYSISGP</sequence>
<accession>A0A5K1ISI1</accession>
<evidence type="ECO:0008006" key="3">
    <source>
        <dbReference type="Google" id="ProtNLM"/>
    </source>
</evidence>
<gene>
    <name evidence="1" type="ORF">LMKDKBCB_01284</name>
</gene>
<proteinExistence type="predicted"/>
<dbReference type="AlphaFoldDB" id="A0A5K1ISI1"/>
<protein>
    <recommendedName>
        <fullName evidence="3">HTH-like domain-containing protein</fullName>
    </recommendedName>
</protein>
<reference evidence="1 2" key="1">
    <citation type="submission" date="2019-10" db="EMBL/GenBank/DDBJ databases">
        <authorList>
            <person name="Wolf R A."/>
        </authorList>
    </citation>
    <scope>NUCLEOTIDE SEQUENCE [LARGE SCALE GENOMIC DNA]</scope>
    <source>
        <strain evidence="1">Collinsella_aerofaciens_AK_138A</strain>
    </source>
</reference>
<dbReference type="Proteomes" id="UP000330807">
    <property type="component" value="Unassembled WGS sequence"/>
</dbReference>
<evidence type="ECO:0000313" key="1">
    <source>
        <dbReference type="EMBL" id="VWL91225.1"/>
    </source>
</evidence>
<dbReference type="EMBL" id="CABWIH010000029">
    <property type="protein sequence ID" value="VWL91225.1"/>
    <property type="molecule type" value="Genomic_DNA"/>
</dbReference>